<evidence type="ECO:0000256" key="3">
    <source>
        <dbReference type="ARBA" id="ARBA00006271"/>
    </source>
</evidence>
<feature type="compositionally biased region" description="Basic residues" evidence="16">
    <location>
        <begin position="178"/>
        <end position="187"/>
    </location>
</feature>
<evidence type="ECO:0000256" key="2">
    <source>
        <dbReference type="ARBA" id="ARBA00004141"/>
    </source>
</evidence>
<evidence type="ECO:0000256" key="13">
    <source>
        <dbReference type="ARBA" id="ARBA00023242"/>
    </source>
</evidence>
<dbReference type="FunFam" id="1.10.1420.10:FF:000014">
    <property type="entry name" value="DNA mismatch repair protein"/>
    <property type="match status" value="1"/>
</dbReference>
<dbReference type="GO" id="GO:0005524">
    <property type="term" value="F:ATP binding"/>
    <property type="evidence" value="ECO:0007669"/>
    <property type="project" value="UniProtKB-KW"/>
</dbReference>
<protein>
    <recommendedName>
        <fullName evidence="14">DNA mismatch repair protein MSH6</fullName>
    </recommendedName>
    <alternativeName>
        <fullName evidence="15">DNA mismatch repair protein Msh6</fullName>
    </alternativeName>
</protein>
<dbReference type="Pfam" id="PF05192">
    <property type="entry name" value="MutS_III"/>
    <property type="match status" value="1"/>
</dbReference>
<dbReference type="Gene3D" id="3.40.50.300">
    <property type="entry name" value="P-loop containing nucleotide triphosphate hydrolases"/>
    <property type="match status" value="1"/>
</dbReference>
<comment type="caution">
    <text evidence="19">The sequence shown here is derived from an EMBL/GenBank/DDBJ whole genome shotgun (WGS) entry which is preliminary data.</text>
</comment>
<feature type="transmembrane region" description="Helical" evidence="17">
    <location>
        <begin position="1521"/>
        <end position="1541"/>
    </location>
</feature>
<dbReference type="InterPro" id="IPR007696">
    <property type="entry name" value="DNA_mismatch_repair_MutS_core"/>
</dbReference>
<keyword evidence="12" id="KW-0234">DNA repair</keyword>
<feature type="transmembrane region" description="Helical" evidence="17">
    <location>
        <begin position="1806"/>
        <end position="1824"/>
    </location>
</feature>
<dbReference type="Proteomes" id="UP001295740">
    <property type="component" value="Unassembled WGS sequence"/>
</dbReference>
<accession>A0AAI8V734</accession>
<feature type="transmembrane region" description="Helical" evidence="17">
    <location>
        <begin position="1403"/>
        <end position="1427"/>
    </location>
</feature>
<evidence type="ECO:0000256" key="5">
    <source>
        <dbReference type="ARBA" id="ARBA00022692"/>
    </source>
</evidence>
<sequence length="1868" mass="206571">MGDTRTPAKTPSLSRKPSSASSSTSTARKQQSILGFFAKASQNPAASSASSASRPATTPSAPKDSPDSSCLKETTKSNSLQLSKPKKASNVTPVPSSDALEPSSSQENHDSATPKVPGHSLPSPMTPAEVVIKQPLSAKVTAAMASSPTRKAKKSVSYAESSDNDDDQDVFEAMKASQARRRSRQRSKVVEDDEDDYEETKGAAVGEDEDGMSSHRRDSVHDGFSLTLGTDEMADFVISDDSDGPSKKRKRPAKTPTARKRSHASPPVHKQEDEDEDEDGLLEHDETIEDLPTSTAQQWRFDPDSVDPVKPRTTAQLVPRASTGKVKAHTREPEERYTWLGKISDINRNPPGHPDYDPATVYVPPAAWAKFSAFEKQYWEIKQKLWNTVVFFKKGKFYELYENDATIGHQLFDLKLTDRVNMRMVGVPESSLEMWQNQFIAKGYKVARVDQMETALGKEMRERVDTKAKKQDKIIRRELACILTGGTLVDGSMLQDDAATYCVAIKESVVDDHPAFGIAFVDAATGQFFVSEFEDGVDLTKFETFVAQTSPRELLLEKSRISPKALRILKNNTSPACIWNYFKPGSEFWEAELTRRELGCNGYFASGQEGQDEVWPEVLAKARDNDLLMSALGALVQYLRVLKIERNLLSQGNFTWYSPIHKNGTLILDGQTLINLEVFANSVNGGQEGTLFSLLNRCITPFGKRLFRQWVCHPLCNIQKINERLDAVDMLNADRSLREQFSSQMSKMPDLERLISRIHAGACRPEDFVKVLEGFEQIEYTMSLLDAFGGGNGLVDRLIAAMPDLNEPLSYWKSAFDRRKAREEKMLIPERGIEEDFDQSHDRIVEIKDDLQTLLDKKKVELKNKSLKFTDVGKEVYQIEAPKSVKVPKDWQQMSATASVKRYYFKELTSLVRQLQEAEETHSQLVREAALRLLKRFDVDYDTWLQAIRIVSQLDCLVGLAKASSSLGEPSCRPVFVDEERSVVEFNELRHPCMLSTVDDFIPNDIVLGGGSAKINLLTGANAAGKSTILRMSCTAVIMAQIGCHVPARSARLTPCDRIMSRLGANDNIFAAQSTFFVELSETKKILSEATPRSLVILDELGRGTSSYDGVAVAQAVLHHVATHIGCVGFFATHYHSLATEFDNHPEIRAKRMQIHVDEEQRRVTFLYRLEDGVAEGSFGMHCAAMCGISNRVIERAAVAAKEWEHTSRLKESLERAREGCYIPLGMLSDVAALLDEKKGKEVGMKGLDVLVRAIEALRQDSRYKPYWCFYLAGWPAGSVVRAPYRTPAGSQQPEIAGRHGTVALSLSMTMKAPSATQLRWRLTSLHSWELPKQTGTLAPPHIWTNRDMGMAPCSDPTPIEDQTWNTWSILAYWATDTINLATWQTASAVLAVGLSWQEAIPIMVVGNFCVAVPLVLNGAIGAKLHVPFSVIVTSSFGFYLRYFCIFSRAILAMFWLGIQSANGSQCVTIMFRAWAPSYNDIPNQLPASAGITTQGMISYFIFWVIQLPLLLIHPTKLRPLFWVKLTAAPVAALAIMGWSIREAGGGGDIFALRAAVSGPQYAWLWLSCMSSVTGTWSTLAVNIPDFTRYAKSARGQYVQLPAMPLIFTACGVIGIVTTSASKVFSGEYLWNPLDIVAIWLDYGSGGRCAAFFAALAWYVAQVGTNITANSISAANDLTVLFPRWVNIRRGCMIAAVIAGWVLVPWKILSSAQTLLAFLGGYAVFLGPMAGIIAADYWLVKSRHIDIPGLYNPAGRYRYVGGCNWRAAVAFLVPVAPLLPGLALSISGPGVVHISDGVTNLYTFNWLFGFVTSIVLYTVLSYAMPARETLLKDSVWDLDGTAIEAIAQESDAEDGHGIKGDNMRKMDA</sequence>
<proteinExistence type="inferred from homology"/>
<dbReference type="FunFam" id="3.40.50.300:FF:000771">
    <property type="entry name" value="DNA mismatch repair protein"/>
    <property type="match status" value="1"/>
</dbReference>
<dbReference type="InterPro" id="IPR007860">
    <property type="entry name" value="DNA_mmatch_repair_MutS_con_dom"/>
</dbReference>
<feature type="compositionally biased region" description="Basic and acidic residues" evidence="16">
    <location>
        <begin position="212"/>
        <end position="221"/>
    </location>
</feature>
<keyword evidence="7" id="KW-0227">DNA damage</keyword>
<dbReference type="Gene3D" id="1.10.4160.10">
    <property type="entry name" value="Hydantoin permease"/>
    <property type="match status" value="1"/>
</dbReference>
<evidence type="ECO:0000256" key="17">
    <source>
        <dbReference type="SAM" id="Phobius"/>
    </source>
</evidence>
<feature type="transmembrane region" description="Helical" evidence="17">
    <location>
        <begin position="1561"/>
        <end position="1582"/>
    </location>
</feature>
<dbReference type="GO" id="GO:0016020">
    <property type="term" value="C:membrane"/>
    <property type="evidence" value="ECO:0007669"/>
    <property type="project" value="UniProtKB-SubCell"/>
</dbReference>
<feature type="region of interest" description="Disordered" evidence="16">
    <location>
        <begin position="236"/>
        <end position="312"/>
    </location>
</feature>
<dbReference type="Pfam" id="PF02133">
    <property type="entry name" value="Transp_cyt_pur"/>
    <property type="match status" value="1"/>
</dbReference>
<dbReference type="SUPFAM" id="SSF52540">
    <property type="entry name" value="P-loop containing nucleoside triphosphate hydrolases"/>
    <property type="match status" value="1"/>
</dbReference>
<feature type="transmembrane region" description="Helical" evidence="17">
    <location>
        <begin position="1603"/>
        <end position="1625"/>
    </location>
</feature>
<keyword evidence="13" id="KW-0539">Nucleus</keyword>
<feature type="transmembrane region" description="Helical" evidence="17">
    <location>
        <begin position="1497"/>
        <end position="1514"/>
    </location>
</feature>
<dbReference type="SMART" id="SM00533">
    <property type="entry name" value="MUTSd"/>
    <property type="match status" value="1"/>
</dbReference>
<dbReference type="GO" id="GO:0006298">
    <property type="term" value="P:mismatch repair"/>
    <property type="evidence" value="ECO:0007669"/>
    <property type="project" value="InterPro"/>
</dbReference>
<keyword evidence="20" id="KW-1185">Reference proteome</keyword>
<dbReference type="Gene3D" id="1.10.1420.10">
    <property type="match status" value="2"/>
</dbReference>
<evidence type="ECO:0000313" key="20">
    <source>
        <dbReference type="Proteomes" id="UP001295740"/>
    </source>
</evidence>
<dbReference type="NCBIfam" id="NF003810">
    <property type="entry name" value="PRK05399.1"/>
    <property type="match status" value="1"/>
</dbReference>
<dbReference type="Gene3D" id="3.40.1170.10">
    <property type="entry name" value="DNA repair protein MutS, domain I"/>
    <property type="match status" value="1"/>
</dbReference>
<dbReference type="FunFam" id="3.40.1170.10:FF:000002">
    <property type="entry name" value="DNA mismatch repair protein"/>
    <property type="match status" value="1"/>
</dbReference>
<keyword evidence="11 17" id="KW-0472">Membrane</keyword>
<dbReference type="InterPro" id="IPR007861">
    <property type="entry name" value="DNA_mismatch_repair_MutS_clamp"/>
</dbReference>
<feature type="transmembrane region" description="Helical" evidence="17">
    <location>
        <begin position="1439"/>
        <end position="1459"/>
    </location>
</feature>
<feature type="compositionally biased region" description="Low complexity" evidence="16">
    <location>
        <begin position="40"/>
        <end position="62"/>
    </location>
</feature>
<feature type="compositionally biased region" description="Polar residues" evidence="16">
    <location>
        <begin position="67"/>
        <end position="82"/>
    </location>
</feature>
<dbReference type="GO" id="GO:0030983">
    <property type="term" value="F:mismatched DNA binding"/>
    <property type="evidence" value="ECO:0007669"/>
    <property type="project" value="InterPro"/>
</dbReference>
<dbReference type="GO" id="GO:0022857">
    <property type="term" value="F:transmembrane transporter activity"/>
    <property type="evidence" value="ECO:0007669"/>
    <property type="project" value="InterPro"/>
</dbReference>
<organism evidence="19 20">
    <name type="scientific">Anthostomella pinea</name>
    <dbReference type="NCBI Taxonomy" id="933095"/>
    <lineage>
        <taxon>Eukaryota</taxon>
        <taxon>Fungi</taxon>
        <taxon>Dikarya</taxon>
        <taxon>Ascomycota</taxon>
        <taxon>Pezizomycotina</taxon>
        <taxon>Sordariomycetes</taxon>
        <taxon>Xylariomycetidae</taxon>
        <taxon>Xylariales</taxon>
        <taxon>Xylariaceae</taxon>
        <taxon>Anthostomella</taxon>
    </lineage>
</organism>
<dbReference type="SUPFAM" id="SSF48334">
    <property type="entry name" value="DNA repair protein MutS, domain III"/>
    <property type="match status" value="1"/>
</dbReference>
<feature type="compositionally biased region" description="Low complexity" evidence="16">
    <location>
        <begin position="11"/>
        <end position="32"/>
    </location>
</feature>
<feature type="transmembrane region" description="Helical" evidence="17">
    <location>
        <begin position="1765"/>
        <end position="1786"/>
    </location>
</feature>
<dbReference type="InterPro" id="IPR001248">
    <property type="entry name" value="Pur-cyt_permease"/>
</dbReference>
<dbReference type="GO" id="GO:0140664">
    <property type="term" value="F:ATP-dependent DNA damage sensor activity"/>
    <property type="evidence" value="ECO:0007669"/>
    <property type="project" value="InterPro"/>
</dbReference>
<dbReference type="PROSITE" id="PS00486">
    <property type="entry name" value="DNA_MISMATCH_REPAIR_2"/>
    <property type="match status" value="1"/>
</dbReference>
<feature type="compositionally biased region" description="Basic residues" evidence="16">
    <location>
        <begin position="247"/>
        <end position="263"/>
    </location>
</feature>
<dbReference type="InterPro" id="IPR007695">
    <property type="entry name" value="DNA_mismatch_repair_MutS-lik_N"/>
</dbReference>
<evidence type="ECO:0000256" key="15">
    <source>
        <dbReference type="ARBA" id="ARBA00073775"/>
    </source>
</evidence>
<dbReference type="Pfam" id="PF00488">
    <property type="entry name" value="MutS_V"/>
    <property type="match status" value="1"/>
</dbReference>
<evidence type="ECO:0000256" key="11">
    <source>
        <dbReference type="ARBA" id="ARBA00023136"/>
    </source>
</evidence>
<dbReference type="CDD" id="cd11482">
    <property type="entry name" value="SLC-NCS1sbd_NRT1-like"/>
    <property type="match status" value="1"/>
</dbReference>
<evidence type="ECO:0000259" key="18">
    <source>
        <dbReference type="PROSITE" id="PS00486"/>
    </source>
</evidence>
<evidence type="ECO:0000256" key="1">
    <source>
        <dbReference type="ARBA" id="ARBA00004123"/>
    </source>
</evidence>
<dbReference type="InterPro" id="IPR036678">
    <property type="entry name" value="MutS_con_dom_sf"/>
</dbReference>
<dbReference type="InterPro" id="IPR045076">
    <property type="entry name" value="MutS"/>
</dbReference>
<evidence type="ECO:0000256" key="16">
    <source>
        <dbReference type="SAM" id="MobiDB-lite"/>
    </source>
</evidence>
<dbReference type="PANTHER" id="PTHR11361">
    <property type="entry name" value="DNA MISMATCH REPAIR PROTEIN MUTS FAMILY MEMBER"/>
    <property type="match status" value="1"/>
</dbReference>
<comment type="similarity">
    <text evidence="4">Belongs to the purine-cytosine permease (2.A.39) family.</text>
</comment>
<dbReference type="InterPro" id="IPR000432">
    <property type="entry name" value="DNA_mismatch_repair_MutS_C"/>
</dbReference>
<dbReference type="SMART" id="SM00534">
    <property type="entry name" value="MUTSac"/>
    <property type="match status" value="1"/>
</dbReference>
<dbReference type="SUPFAM" id="SSF55271">
    <property type="entry name" value="DNA repair protein MutS, domain I"/>
    <property type="match status" value="1"/>
</dbReference>
<keyword evidence="6" id="KW-0547">Nucleotide-binding</keyword>
<keyword evidence="8" id="KW-0067">ATP-binding</keyword>
<dbReference type="Pfam" id="PF01624">
    <property type="entry name" value="MutS_I"/>
    <property type="match status" value="1"/>
</dbReference>
<dbReference type="Gene3D" id="3.30.420.110">
    <property type="entry name" value="MutS, connector domain"/>
    <property type="match status" value="1"/>
</dbReference>
<keyword evidence="5 17" id="KW-0812">Transmembrane</keyword>
<feature type="compositionally biased region" description="Basic and acidic residues" evidence="16">
    <location>
        <begin position="301"/>
        <end position="310"/>
    </location>
</feature>
<name>A0AAI8V734_9PEZI</name>
<dbReference type="Pfam" id="PF05188">
    <property type="entry name" value="MutS_II"/>
    <property type="match status" value="1"/>
</dbReference>
<comment type="similarity">
    <text evidence="3">Belongs to the DNA mismatch repair MutS family.</text>
</comment>
<feature type="region of interest" description="Disordered" evidence="16">
    <location>
        <begin position="1"/>
        <end position="223"/>
    </location>
</feature>
<gene>
    <name evidence="19" type="ORF">KHLLAP_LOCUS97</name>
</gene>
<evidence type="ECO:0000256" key="12">
    <source>
        <dbReference type="ARBA" id="ARBA00023204"/>
    </source>
</evidence>
<evidence type="ECO:0000256" key="9">
    <source>
        <dbReference type="ARBA" id="ARBA00022989"/>
    </source>
</evidence>
<feature type="transmembrane region" description="Helical" evidence="17">
    <location>
        <begin position="1637"/>
        <end position="1661"/>
    </location>
</feature>
<dbReference type="FunFam" id="1.10.4160.10:FF:000001">
    <property type="entry name" value="Uracil permease, putative"/>
    <property type="match status" value="1"/>
</dbReference>
<dbReference type="InterPro" id="IPR027417">
    <property type="entry name" value="P-loop_NTPase"/>
</dbReference>
<dbReference type="InterPro" id="IPR016151">
    <property type="entry name" value="DNA_mismatch_repair_MutS_N"/>
</dbReference>
<evidence type="ECO:0000256" key="10">
    <source>
        <dbReference type="ARBA" id="ARBA00023125"/>
    </source>
</evidence>
<feature type="transmembrane region" description="Helical" evidence="17">
    <location>
        <begin position="1715"/>
        <end position="1740"/>
    </location>
</feature>
<feature type="domain" description="DNA mismatch repair proteins mutS family" evidence="18">
    <location>
        <begin position="1094"/>
        <end position="1110"/>
    </location>
</feature>
<dbReference type="FunFam" id="3.30.420.110:FF:000006">
    <property type="entry name" value="DNA mismatch repair protein"/>
    <property type="match status" value="1"/>
</dbReference>
<evidence type="ECO:0000256" key="8">
    <source>
        <dbReference type="ARBA" id="ARBA00022840"/>
    </source>
</evidence>
<evidence type="ECO:0000313" key="19">
    <source>
        <dbReference type="EMBL" id="CAJ2499629.1"/>
    </source>
</evidence>
<comment type="subcellular location">
    <subcellularLocation>
        <location evidence="2">Membrane</location>
        <topology evidence="2">Multi-pass membrane protein</topology>
    </subcellularLocation>
    <subcellularLocation>
        <location evidence="1">Nucleus</location>
    </subcellularLocation>
</comment>
<dbReference type="Pfam" id="PF05190">
    <property type="entry name" value="MutS_IV"/>
    <property type="match status" value="1"/>
</dbReference>
<dbReference type="GO" id="GO:0032301">
    <property type="term" value="C:MutSalpha complex"/>
    <property type="evidence" value="ECO:0007669"/>
    <property type="project" value="TreeGrafter"/>
</dbReference>
<evidence type="ECO:0000256" key="7">
    <source>
        <dbReference type="ARBA" id="ARBA00022763"/>
    </source>
</evidence>
<keyword evidence="9 17" id="KW-1133">Transmembrane helix</keyword>
<dbReference type="PANTHER" id="PTHR11361:SF148">
    <property type="entry name" value="DNA MISMATCH REPAIR PROTEIN MSH6"/>
    <property type="match status" value="1"/>
</dbReference>
<evidence type="ECO:0000256" key="14">
    <source>
        <dbReference type="ARBA" id="ARBA00073548"/>
    </source>
</evidence>
<dbReference type="SUPFAM" id="SSF53150">
    <property type="entry name" value="DNA repair protein MutS, domain II"/>
    <property type="match status" value="1"/>
</dbReference>
<dbReference type="InterPro" id="IPR036187">
    <property type="entry name" value="DNA_mismatch_repair_MutS_sf"/>
</dbReference>
<reference evidence="19" key="1">
    <citation type="submission" date="2023-10" db="EMBL/GenBank/DDBJ databases">
        <authorList>
            <person name="Hackl T."/>
        </authorList>
    </citation>
    <scope>NUCLEOTIDE SEQUENCE</scope>
</reference>
<keyword evidence="10" id="KW-0238">DNA-binding</keyword>
<dbReference type="EMBL" id="CAUWAG010000003">
    <property type="protein sequence ID" value="CAJ2499629.1"/>
    <property type="molecule type" value="Genomic_DNA"/>
</dbReference>
<feature type="transmembrane region" description="Helical" evidence="17">
    <location>
        <begin position="1691"/>
        <end position="1709"/>
    </location>
</feature>
<evidence type="ECO:0000256" key="4">
    <source>
        <dbReference type="ARBA" id="ARBA00008974"/>
    </source>
</evidence>
<dbReference type="FunFam" id="1.10.1420.10:FF:000019">
    <property type="entry name" value="DNA mismatch repair protein"/>
    <property type="match status" value="1"/>
</dbReference>
<evidence type="ECO:0000256" key="6">
    <source>
        <dbReference type="ARBA" id="ARBA00022741"/>
    </source>
</evidence>
<dbReference type="GO" id="GO:0016887">
    <property type="term" value="F:ATP hydrolysis activity"/>
    <property type="evidence" value="ECO:0007669"/>
    <property type="project" value="UniProtKB-ARBA"/>
</dbReference>